<dbReference type="OrthoDB" id="5979581at2759"/>
<evidence type="ECO:0000313" key="1">
    <source>
        <dbReference type="EMBL" id="KHJ75763.1"/>
    </source>
</evidence>
<keyword evidence="2" id="KW-1185">Reference proteome</keyword>
<sequence length="99" mass="11388">MGAVYKVEDKRSKNFWAAMKLEDDLYEGGVLKLEVYILQKLKGVKHTVRLYDSGRTSRYCFMVMSLLDKDLLTLKYLAGRPFSEATTLRLAISTLYAIK</sequence>
<dbReference type="Gene3D" id="3.30.200.20">
    <property type="entry name" value="Phosphorylase Kinase, domain 1"/>
    <property type="match status" value="1"/>
</dbReference>
<accession>A0A0B1RRT4</accession>
<proteinExistence type="predicted"/>
<feature type="non-terminal residue" evidence="1">
    <location>
        <position position="99"/>
    </location>
</feature>
<name>A0A0B1RRT4_OESDE</name>
<reference evidence="1 2" key="1">
    <citation type="submission" date="2014-03" db="EMBL/GenBank/DDBJ databases">
        <title>Draft genome of the hookworm Oesophagostomum dentatum.</title>
        <authorList>
            <person name="Mitreva M."/>
        </authorList>
    </citation>
    <scope>NUCLEOTIDE SEQUENCE [LARGE SCALE GENOMIC DNA]</scope>
    <source>
        <strain evidence="1 2">OD-Hann</strain>
    </source>
</reference>
<organism evidence="1 2">
    <name type="scientific">Oesophagostomum dentatum</name>
    <name type="common">Nodular worm</name>
    <dbReference type="NCBI Taxonomy" id="61180"/>
    <lineage>
        <taxon>Eukaryota</taxon>
        <taxon>Metazoa</taxon>
        <taxon>Ecdysozoa</taxon>
        <taxon>Nematoda</taxon>
        <taxon>Chromadorea</taxon>
        <taxon>Rhabditida</taxon>
        <taxon>Rhabditina</taxon>
        <taxon>Rhabditomorpha</taxon>
        <taxon>Strongyloidea</taxon>
        <taxon>Strongylidae</taxon>
        <taxon>Oesophagostomum</taxon>
    </lineage>
</organism>
<dbReference type="Proteomes" id="UP000053660">
    <property type="component" value="Unassembled WGS sequence"/>
</dbReference>
<dbReference type="AlphaFoldDB" id="A0A0B1RRT4"/>
<dbReference type="InterPro" id="IPR011009">
    <property type="entry name" value="Kinase-like_dom_sf"/>
</dbReference>
<dbReference type="SUPFAM" id="SSF56112">
    <property type="entry name" value="Protein kinase-like (PK-like)"/>
    <property type="match status" value="1"/>
</dbReference>
<protein>
    <submittedName>
        <fullName evidence="1">Uncharacterized protein</fullName>
    </submittedName>
</protein>
<dbReference type="EMBL" id="KN612425">
    <property type="protein sequence ID" value="KHJ75763.1"/>
    <property type="molecule type" value="Genomic_DNA"/>
</dbReference>
<gene>
    <name evidence="1" type="ORF">OESDEN_24621</name>
</gene>
<evidence type="ECO:0000313" key="2">
    <source>
        <dbReference type="Proteomes" id="UP000053660"/>
    </source>
</evidence>